<evidence type="ECO:0000256" key="7">
    <source>
        <dbReference type="SAM" id="MobiDB-lite"/>
    </source>
</evidence>
<keyword evidence="1" id="KW-0813">Transport</keyword>
<dbReference type="EMBL" id="CABFVA020000072">
    <property type="protein sequence ID" value="VVM06641.1"/>
    <property type="molecule type" value="Genomic_DNA"/>
</dbReference>
<feature type="region of interest" description="Disordered" evidence="7">
    <location>
        <begin position="123"/>
        <end position="143"/>
    </location>
</feature>
<keyword evidence="5 6" id="KW-0408">Iron</keyword>
<dbReference type="InterPro" id="IPR036909">
    <property type="entry name" value="Cyt_c-like_dom_sf"/>
</dbReference>
<organism evidence="9 10">
    <name type="scientific">Methylacidimicrobium tartarophylax</name>
    <dbReference type="NCBI Taxonomy" id="1041768"/>
    <lineage>
        <taxon>Bacteria</taxon>
        <taxon>Pseudomonadati</taxon>
        <taxon>Verrucomicrobiota</taxon>
        <taxon>Methylacidimicrobium</taxon>
    </lineage>
</organism>
<dbReference type="InterPro" id="IPR051459">
    <property type="entry name" value="Cytochrome_c-type_DH"/>
</dbReference>
<dbReference type="OrthoDB" id="9809720at2"/>
<dbReference type="InterPro" id="IPR008168">
    <property type="entry name" value="Cyt_C_IC"/>
</dbReference>
<evidence type="ECO:0000256" key="3">
    <source>
        <dbReference type="ARBA" id="ARBA00022723"/>
    </source>
</evidence>
<evidence type="ECO:0000313" key="9">
    <source>
        <dbReference type="EMBL" id="VVM06641.1"/>
    </source>
</evidence>
<keyword evidence="3 6" id="KW-0479">Metal-binding</keyword>
<dbReference type="PANTHER" id="PTHR35008:SF8">
    <property type="entry name" value="ALCOHOL DEHYDROGENASE CYTOCHROME C SUBUNIT"/>
    <property type="match status" value="1"/>
</dbReference>
<evidence type="ECO:0000256" key="1">
    <source>
        <dbReference type="ARBA" id="ARBA00022448"/>
    </source>
</evidence>
<evidence type="ECO:0000259" key="8">
    <source>
        <dbReference type="PROSITE" id="PS51007"/>
    </source>
</evidence>
<evidence type="ECO:0000256" key="2">
    <source>
        <dbReference type="ARBA" id="ARBA00022617"/>
    </source>
</evidence>
<gene>
    <name evidence="9" type="primary">ccoP</name>
    <name evidence="9" type="ORF">MAMT_01351</name>
</gene>
<feature type="domain" description="Cytochrome c" evidence="8">
    <location>
        <begin position="23"/>
        <end position="112"/>
    </location>
</feature>
<dbReference type="AlphaFoldDB" id="A0A5E6MEF7"/>
<accession>A0A5E6MEF7</accession>
<dbReference type="PANTHER" id="PTHR35008">
    <property type="entry name" value="BLL4482 PROTEIN-RELATED"/>
    <property type="match status" value="1"/>
</dbReference>
<keyword evidence="10" id="KW-1185">Reference proteome</keyword>
<dbReference type="SUPFAM" id="SSF46626">
    <property type="entry name" value="Cytochrome c"/>
    <property type="match status" value="1"/>
</dbReference>
<dbReference type="GO" id="GO:0009055">
    <property type="term" value="F:electron transfer activity"/>
    <property type="evidence" value="ECO:0007669"/>
    <property type="project" value="InterPro"/>
</dbReference>
<evidence type="ECO:0000256" key="5">
    <source>
        <dbReference type="ARBA" id="ARBA00023004"/>
    </source>
</evidence>
<dbReference type="RefSeq" id="WP_142660200.1">
    <property type="nucleotide sequence ID" value="NZ_CABFVA020000072.1"/>
</dbReference>
<dbReference type="InterPro" id="IPR009056">
    <property type="entry name" value="Cyt_c-like_dom"/>
</dbReference>
<reference evidence="9 10" key="1">
    <citation type="submission" date="2019-09" db="EMBL/GenBank/DDBJ databases">
        <authorList>
            <person name="Cremers G."/>
        </authorList>
    </citation>
    <scope>NUCLEOTIDE SEQUENCE [LARGE SCALE GENOMIC DNA]</scope>
    <source>
        <strain evidence="9">4A</strain>
    </source>
</reference>
<evidence type="ECO:0000256" key="4">
    <source>
        <dbReference type="ARBA" id="ARBA00022982"/>
    </source>
</evidence>
<protein>
    <submittedName>
        <fullName evidence="9">Cytochrome c oxidase cbb3-type subunit III</fullName>
    </submittedName>
</protein>
<proteinExistence type="predicted"/>
<dbReference type="PRINTS" id="PR00605">
    <property type="entry name" value="CYTCHROMECIC"/>
</dbReference>
<dbReference type="Gene3D" id="1.10.760.10">
    <property type="entry name" value="Cytochrome c-like domain"/>
    <property type="match status" value="1"/>
</dbReference>
<dbReference type="GO" id="GO:0020037">
    <property type="term" value="F:heme binding"/>
    <property type="evidence" value="ECO:0007669"/>
    <property type="project" value="InterPro"/>
</dbReference>
<dbReference type="GO" id="GO:0005506">
    <property type="term" value="F:iron ion binding"/>
    <property type="evidence" value="ECO:0007669"/>
    <property type="project" value="InterPro"/>
</dbReference>
<keyword evidence="2 6" id="KW-0349">Heme</keyword>
<dbReference type="PROSITE" id="PS51007">
    <property type="entry name" value="CYTC"/>
    <property type="match status" value="1"/>
</dbReference>
<evidence type="ECO:0000256" key="6">
    <source>
        <dbReference type="PROSITE-ProRule" id="PRU00433"/>
    </source>
</evidence>
<dbReference type="Pfam" id="PF13442">
    <property type="entry name" value="Cytochrome_CBB3"/>
    <property type="match status" value="1"/>
</dbReference>
<name>A0A5E6MEF7_9BACT</name>
<keyword evidence="4" id="KW-0249">Electron transport</keyword>
<evidence type="ECO:0000313" key="10">
    <source>
        <dbReference type="Proteomes" id="UP000334923"/>
    </source>
</evidence>
<sequence length="165" mass="18053">MIWIRPRFPIALFFAFFLLIPSLHARNGHRLFLENCARCHGTGGEGLDPNPPLKHSSWVTGDPERLIRIVLNGYAGVIRVGEEEYRGRMPAWRTMLSDDQVASVLTYLRSNWGGEEISADQVASVRRKTEGEPTTGAASGCMGGGRMRHGHHHGMGGGMGCGCGH</sequence>
<dbReference type="Proteomes" id="UP000334923">
    <property type="component" value="Unassembled WGS sequence"/>
</dbReference>